<protein>
    <submittedName>
        <fullName evidence="3">Uncharacterized protein</fullName>
    </submittedName>
</protein>
<proteinExistence type="predicted"/>
<keyword evidence="2" id="KW-1185">Reference proteome</keyword>
<feature type="region of interest" description="Disordered" evidence="1">
    <location>
        <begin position="47"/>
        <end position="73"/>
    </location>
</feature>
<dbReference type="AlphaFoldDB" id="A0A1I7XYN3"/>
<sequence length="73" mass="8008">MACDTTGLVAERRRPINAFPGPLEKENINNRARSAITTSTGLVHVEGPRAEDAEMSPEGWSSSQKETPPLKRF</sequence>
<evidence type="ECO:0000256" key="1">
    <source>
        <dbReference type="SAM" id="MobiDB-lite"/>
    </source>
</evidence>
<name>A0A1I7XYN3_9BILA</name>
<dbReference type="WBParaSite" id="L893_g10956.t1">
    <property type="protein sequence ID" value="L893_g10956.t1"/>
    <property type="gene ID" value="L893_g10956"/>
</dbReference>
<reference evidence="3" key="1">
    <citation type="submission" date="2016-11" db="UniProtKB">
        <authorList>
            <consortium name="WormBaseParasite"/>
        </authorList>
    </citation>
    <scope>IDENTIFICATION</scope>
</reference>
<evidence type="ECO:0000313" key="2">
    <source>
        <dbReference type="Proteomes" id="UP000095287"/>
    </source>
</evidence>
<accession>A0A1I7XYN3</accession>
<organism evidence="2 3">
    <name type="scientific">Steinernema glaseri</name>
    <dbReference type="NCBI Taxonomy" id="37863"/>
    <lineage>
        <taxon>Eukaryota</taxon>
        <taxon>Metazoa</taxon>
        <taxon>Ecdysozoa</taxon>
        <taxon>Nematoda</taxon>
        <taxon>Chromadorea</taxon>
        <taxon>Rhabditida</taxon>
        <taxon>Tylenchina</taxon>
        <taxon>Panagrolaimomorpha</taxon>
        <taxon>Strongyloidoidea</taxon>
        <taxon>Steinernematidae</taxon>
        <taxon>Steinernema</taxon>
    </lineage>
</organism>
<evidence type="ECO:0000313" key="3">
    <source>
        <dbReference type="WBParaSite" id="L893_g10956.t1"/>
    </source>
</evidence>
<dbReference type="Proteomes" id="UP000095287">
    <property type="component" value="Unplaced"/>
</dbReference>